<evidence type="ECO:0000256" key="3">
    <source>
        <dbReference type="ARBA" id="ARBA00001937"/>
    </source>
</evidence>
<dbReference type="GO" id="GO:0016117">
    <property type="term" value="P:carotenoid biosynthetic process"/>
    <property type="evidence" value="ECO:0007669"/>
    <property type="project" value="UniProtKB-KW"/>
</dbReference>
<name>M2Y6Y7_GALSU</name>
<accession>M2Y6Y7</accession>
<dbReference type="EMBL" id="KB454491">
    <property type="protein sequence ID" value="EME31614.1"/>
    <property type="molecule type" value="Genomic_DNA"/>
</dbReference>
<keyword evidence="9" id="KW-0150">Chloroplast</keyword>
<evidence type="ECO:0000256" key="14">
    <source>
        <dbReference type="ARBA" id="ARBA00022857"/>
    </source>
</evidence>
<dbReference type="InterPro" id="IPR036188">
    <property type="entry name" value="FAD/NAD-bd_sf"/>
</dbReference>
<evidence type="ECO:0000256" key="8">
    <source>
        <dbReference type="ARBA" id="ARBA00012419"/>
    </source>
</evidence>
<evidence type="ECO:0000256" key="15">
    <source>
        <dbReference type="ARBA" id="ARBA00022946"/>
    </source>
</evidence>
<keyword evidence="10" id="KW-0285">Flavoprotein</keyword>
<dbReference type="Gene3D" id="3.50.50.60">
    <property type="entry name" value="FAD/NAD(P)-binding domain"/>
    <property type="match status" value="2"/>
</dbReference>
<evidence type="ECO:0000256" key="7">
    <source>
        <dbReference type="ARBA" id="ARBA00005855"/>
    </source>
</evidence>
<evidence type="ECO:0000256" key="9">
    <source>
        <dbReference type="ARBA" id="ARBA00022528"/>
    </source>
</evidence>
<dbReference type="STRING" id="130081.M2Y6Y7"/>
<dbReference type="InterPro" id="IPR014101">
    <property type="entry name" value="CrtISO"/>
</dbReference>
<dbReference type="AlphaFoldDB" id="M2Y6Y7"/>
<keyword evidence="15" id="KW-0809">Transit peptide</keyword>
<dbReference type="OrthoDB" id="7777654at2759"/>
<dbReference type="UniPathway" id="UPA00803"/>
<dbReference type="GO" id="GO:0016491">
    <property type="term" value="F:oxidoreductase activity"/>
    <property type="evidence" value="ECO:0007669"/>
    <property type="project" value="InterPro"/>
</dbReference>
<dbReference type="RefSeq" id="XP_005708134.1">
    <property type="nucleotide sequence ID" value="XM_005708077.1"/>
</dbReference>
<evidence type="ECO:0000256" key="4">
    <source>
        <dbReference type="ARBA" id="ARBA00001974"/>
    </source>
</evidence>
<comment type="subcellular location">
    <subcellularLocation>
        <location evidence="5">Plastid</location>
        <location evidence="5">Chloroplast membrane</location>
        <topology evidence="5">Peripheral membrane protein</topology>
    </subcellularLocation>
</comment>
<evidence type="ECO:0000256" key="17">
    <source>
        <dbReference type="ARBA" id="ARBA00023136"/>
    </source>
</evidence>
<keyword evidence="13" id="KW-0274">FAD</keyword>
<keyword evidence="18 20" id="KW-0413">Isomerase</keyword>
<dbReference type="GeneID" id="17090248"/>
<keyword evidence="17" id="KW-0472">Membrane</keyword>
<evidence type="ECO:0000256" key="6">
    <source>
        <dbReference type="ARBA" id="ARBA00004900"/>
    </source>
</evidence>
<keyword evidence="11" id="KW-0934">Plastid</keyword>
<evidence type="ECO:0000256" key="1">
    <source>
        <dbReference type="ARBA" id="ARBA00000004"/>
    </source>
</evidence>
<dbReference type="Gramene" id="EME31614">
    <property type="protein sequence ID" value="EME31614"/>
    <property type="gene ID" value="Gasu_12840"/>
</dbReference>
<dbReference type="PRINTS" id="PR00419">
    <property type="entry name" value="ADXRDTASE"/>
</dbReference>
<organism evidence="20 21">
    <name type="scientific">Galdieria sulphuraria</name>
    <name type="common">Red alga</name>
    <dbReference type="NCBI Taxonomy" id="130081"/>
    <lineage>
        <taxon>Eukaryota</taxon>
        <taxon>Rhodophyta</taxon>
        <taxon>Bangiophyceae</taxon>
        <taxon>Galdieriales</taxon>
        <taxon>Galdieriaceae</taxon>
        <taxon>Galdieria</taxon>
    </lineage>
</organism>
<gene>
    <name evidence="20" type="ORF">Gasu_12840</name>
</gene>
<dbReference type="GO" id="GO:0031969">
    <property type="term" value="C:chloroplast membrane"/>
    <property type="evidence" value="ECO:0007669"/>
    <property type="project" value="UniProtKB-SubCell"/>
</dbReference>
<keyword evidence="21" id="KW-1185">Reference proteome</keyword>
<evidence type="ECO:0000256" key="11">
    <source>
        <dbReference type="ARBA" id="ARBA00022640"/>
    </source>
</evidence>
<dbReference type="EC" id="5.2.1.13" evidence="8"/>
<dbReference type="Proteomes" id="UP000030680">
    <property type="component" value="Unassembled WGS sequence"/>
</dbReference>
<dbReference type="PANTHER" id="PTHR46313">
    <property type="match status" value="1"/>
</dbReference>
<dbReference type="Pfam" id="PF13450">
    <property type="entry name" value="NAD_binding_8"/>
    <property type="match status" value="1"/>
</dbReference>
<evidence type="ECO:0000256" key="13">
    <source>
        <dbReference type="ARBA" id="ARBA00022827"/>
    </source>
</evidence>
<keyword evidence="12" id="KW-0125">Carotenoid biosynthesis</keyword>
<evidence type="ECO:0000256" key="18">
    <source>
        <dbReference type="ARBA" id="ARBA00023235"/>
    </source>
</evidence>
<comment type="cofactor">
    <cofactor evidence="4">
        <name>FAD</name>
        <dbReference type="ChEBI" id="CHEBI:57692"/>
    </cofactor>
</comment>
<comment type="cofactor">
    <cofactor evidence="2">
        <name>NAD(+)</name>
        <dbReference type="ChEBI" id="CHEBI:57540"/>
    </cofactor>
</comment>
<keyword evidence="14" id="KW-0521">NADP</keyword>
<dbReference type="InterPro" id="IPR045892">
    <property type="entry name" value="CrtISO-like"/>
</dbReference>
<comment type="cofactor">
    <cofactor evidence="3">
        <name>NADP(+)</name>
        <dbReference type="ChEBI" id="CHEBI:58349"/>
    </cofactor>
</comment>
<evidence type="ECO:0000256" key="2">
    <source>
        <dbReference type="ARBA" id="ARBA00001911"/>
    </source>
</evidence>
<sequence length="524" mass="59337">MMNAFIICSSFRRNFHCKSCCSKAFWLRSDKLPVKYDWFSAYHWKQSSKRNFSKRKIVLLAVSLPNETDVAIIGSGIGGLVTATQLAKKGVRVSVFEKYLIPGGSSGYFTKNGFTFDVGASMIFGLGNKGTTNTLTRALAAVGIELETIPDPVQIHYHLPDNIDIRVHRNYEQFLEELQTHFPHERQGIENFYDECWKVFHCLNSIELLSLEEPYYLFRVFRENPLACLGLAKYLPLNTGDIARKYISDPVVLAFIDLECYCWSVVDANKTPMINAGMVFGDRHYGGIHYPKGGVGSIARNLVKGLESLGGSIHYGAPVVGILCDHSKDSFGRKLTYTKGIQLKNRHIVTSRYVVSNATRWNTFDQLLPDGFLPVMEQRWRESYQMSPSFLSIHVVVDANRLSYPITDCHHIVLESWKEMETAKDAQGTIFLSIPTVLDASLAPVGYHIFHIFTPSWMEEWTGLSPEAYKEKKQTLSNHILARLEKKVFPGLTSAIQQTTVGTPRTHRRFLSRLDGQALKNYIV</sequence>
<dbReference type="eggNOG" id="KOG4254">
    <property type="taxonomic scope" value="Eukaryota"/>
</dbReference>
<reference evidence="21" key="1">
    <citation type="journal article" date="2013" name="Science">
        <title>Gene transfer from bacteria and archaea facilitated evolution of an extremophilic eukaryote.</title>
        <authorList>
            <person name="Schonknecht G."/>
            <person name="Chen W.H."/>
            <person name="Ternes C.M."/>
            <person name="Barbier G.G."/>
            <person name="Shrestha R.P."/>
            <person name="Stanke M."/>
            <person name="Brautigam A."/>
            <person name="Baker B.J."/>
            <person name="Banfield J.F."/>
            <person name="Garavito R.M."/>
            <person name="Carr K."/>
            <person name="Wilkerson C."/>
            <person name="Rensing S.A."/>
            <person name="Gagneul D."/>
            <person name="Dickenson N.E."/>
            <person name="Oesterhelt C."/>
            <person name="Lercher M.J."/>
            <person name="Weber A.P."/>
        </authorList>
    </citation>
    <scope>NUCLEOTIDE SEQUENCE [LARGE SCALE GENOMIC DNA]</scope>
    <source>
        <strain evidence="21">074W</strain>
    </source>
</reference>
<evidence type="ECO:0000256" key="5">
    <source>
        <dbReference type="ARBA" id="ARBA00004258"/>
    </source>
</evidence>
<comment type="similarity">
    <text evidence="7">Belongs to the carotenoid/retinoid oxidoreductase family. CrtISO subfamily.</text>
</comment>
<dbReference type="OMA" id="HIVLESW"/>
<evidence type="ECO:0000313" key="20">
    <source>
        <dbReference type="EMBL" id="EME31614.1"/>
    </source>
</evidence>
<feature type="domain" description="Amine oxidase" evidence="19">
    <location>
        <begin position="285"/>
        <end position="471"/>
    </location>
</feature>
<comment type="catalytic activity">
    <reaction evidence="1">
        <text>7,7',9,9'-tetra-cis-lycopene = all-trans-lycopene</text>
        <dbReference type="Rhea" id="RHEA:30971"/>
        <dbReference type="ChEBI" id="CHEBI:15948"/>
        <dbReference type="ChEBI" id="CHEBI:62466"/>
        <dbReference type="EC" id="5.2.1.13"/>
    </reaction>
</comment>
<dbReference type="Pfam" id="PF01593">
    <property type="entry name" value="Amino_oxidase"/>
    <property type="match status" value="1"/>
</dbReference>
<protein>
    <recommendedName>
        <fullName evidence="8">prolycopene isomerase</fullName>
        <ecNumber evidence="8">5.2.1.13</ecNumber>
    </recommendedName>
</protein>
<keyword evidence="16" id="KW-0520">NAD</keyword>
<dbReference type="InterPro" id="IPR002937">
    <property type="entry name" value="Amino_oxidase"/>
</dbReference>
<dbReference type="PANTHER" id="PTHR46313:SF3">
    <property type="entry name" value="PROLYCOPENE ISOMERASE, CHLOROPLASTIC"/>
    <property type="match status" value="1"/>
</dbReference>
<evidence type="ECO:0000259" key="19">
    <source>
        <dbReference type="Pfam" id="PF01593"/>
    </source>
</evidence>
<evidence type="ECO:0000256" key="16">
    <source>
        <dbReference type="ARBA" id="ARBA00023027"/>
    </source>
</evidence>
<dbReference type="KEGG" id="gsl:Gasu_12840"/>
<evidence type="ECO:0000256" key="12">
    <source>
        <dbReference type="ARBA" id="ARBA00022746"/>
    </source>
</evidence>
<comment type="pathway">
    <text evidence="6">Carotenoid biosynthesis; lycopene biosynthesis.</text>
</comment>
<dbReference type="SUPFAM" id="SSF51905">
    <property type="entry name" value="FAD/NAD(P)-binding domain"/>
    <property type="match status" value="1"/>
</dbReference>
<proteinExistence type="inferred from homology"/>
<dbReference type="GO" id="GO:0046608">
    <property type="term" value="F:carotenoid isomerase activity"/>
    <property type="evidence" value="ECO:0007669"/>
    <property type="project" value="InterPro"/>
</dbReference>
<dbReference type="NCBIfam" id="TIGR02730">
    <property type="entry name" value="carot_isom"/>
    <property type="match status" value="1"/>
</dbReference>
<evidence type="ECO:0000256" key="10">
    <source>
        <dbReference type="ARBA" id="ARBA00022630"/>
    </source>
</evidence>
<evidence type="ECO:0000313" key="21">
    <source>
        <dbReference type="Proteomes" id="UP000030680"/>
    </source>
</evidence>